<evidence type="ECO:0000313" key="4">
    <source>
        <dbReference type="EMBL" id="MYN03311.1"/>
    </source>
</evidence>
<keyword evidence="2" id="KW-0812">Transmembrane</keyword>
<dbReference type="AlphaFoldDB" id="A0A6N9HI63"/>
<keyword evidence="4" id="KW-0378">Hydrolase</keyword>
<dbReference type="Pfam" id="PF00753">
    <property type="entry name" value="Lactamase_B"/>
    <property type="match status" value="1"/>
</dbReference>
<evidence type="ECO:0000256" key="2">
    <source>
        <dbReference type="SAM" id="Phobius"/>
    </source>
</evidence>
<sequence>MSFIPAKFRAVLLAFTATIVLLLVFLLAASWLAKAPYASDQVFGKVRTGELWSPNARFIDDWYAVEALDDGTFIIGEPKSSQYNSSYLLAGQERALLIDAGSGERPASARSIRAVAESLTTKPVMLMLSHFHFDHTGDLDAFDGALVLATPDLKARAEGGKLALDASETLTGARDLRILRWVAPGEKLELGGRSIEVRGTPGHAHESASFIDHERRFVFAGDFLYQHLGGLVAFLPGSDVGVYADEIGKLLQATGKTYRYFGAHGVPEFDAAWAGKVHKAMRDLAVGTAEPVLGETYLAPGVPLRMHQQDQLLIYQPPLASAPMLFSWRGLGVLLAALVAITAIFWRLFRTLGRSKSGV</sequence>
<dbReference type="InterPro" id="IPR036866">
    <property type="entry name" value="RibonucZ/Hydroxyglut_hydro"/>
</dbReference>
<keyword evidence="5" id="KW-1185">Reference proteome</keyword>
<dbReference type="EMBL" id="WWCJ01000009">
    <property type="protein sequence ID" value="MYN03311.1"/>
    <property type="molecule type" value="Genomic_DNA"/>
</dbReference>
<organism evidence="4 5">
    <name type="scientific">Pseudoduganella guangdongensis</name>
    <dbReference type="NCBI Taxonomy" id="2692179"/>
    <lineage>
        <taxon>Bacteria</taxon>
        <taxon>Pseudomonadati</taxon>
        <taxon>Pseudomonadota</taxon>
        <taxon>Betaproteobacteria</taxon>
        <taxon>Burkholderiales</taxon>
        <taxon>Oxalobacteraceae</taxon>
        <taxon>Telluria group</taxon>
        <taxon>Pseudoduganella</taxon>
    </lineage>
</organism>
<feature type="domain" description="Metallo-beta-lactamase" evidence="3">
    <location>
        <begin position="83"/>
        <end position="264"/>
    </location>
</feature>
<evidence type="ECO:0000256" key="1">
    <source>
        <dbReference type="ARBA" id="ARBA00005250"/>
    </source>
</evidence>
<dbReference type="InterPro" id="IPR050855">
    <property type="entry name" value="NDM-1-like"/>
</dbReference>
<evidence type="ECO:0000259" key="3">
    <source>
        <dbReference type="SMART" id="SM00849"/>
    </source>
</evidence>
<dbReference type="InterPro" id="IPR001279">
    <property type="entry name" value="Metallo-B-lactamas"/>
</dbReference>
<dbReference type="SMART" id="SM00849">
    <property type="entry name" value="Lactamase_B"/>
    <property type="match status" value="1"/>
</dbReference>
<dbReference type="GO" id="GO:0017001">
    <property type="term" value="P:antibiotic catabolic process"/>
    <property type="evidence" value="ECO:0007669"/>
    <property type="project" value="UniProtKB-ARBA"/>
</dbReference>
<evidence type="ECO:0000313" key="5">
    <source>
        <dbReference type="Proteomes" id="UP000448575"/>
    </source>
</evidence>
<proteinExistence type="inferred from homology"/>
<name>A0A6N9HI63_9BURK</name>
<protein>
    <submittedName>
        <fullName evidence="4">MBL fold metallo-hydrolase</fullName>
    </submittedName>
</protein>
<keyword evidence="2" id="KW-1133">Transmembrane helix</keyword>
<reference evidence="4 5" key="1">
    <citation type="submission" date="2019-12" db="EMBL/GenBank/DDBJ databases">
        <title>Novel species isolated from a subtropical stream in China.</title>
        <authorList>
            <person name="Lu H."/>
        </authorList>
    </citation>
    <scope>NUCLEOTIDE SEQUENCE [LARGE SCALE GENOMIC DNA]</scope>
    <source>
        <strain evidence="4 5">DS3</strain>
    </source>
</reference>
<dbReference type="PANTHER" id="PTHR42951:SF4">
    <property type="entry name" value="ACYL-COENZYME A THIOESTERASE MBLAC2"/>
    <property type="match status" value="1"/>
</dbReference>
<dbReference type="PANTHER" id="PTHR42951">
    <property type="entry name" value="METALLO-BETA-LACTAMASE DOMAIN-CONTAINING"/>
    <property type="match status" value="1"/>
</dbReference>
<gene>
    <name evidence="4" type="ORF">GTP41_14535</name>
</gene>
<comment type="similarity">
    <text evidence="1">Belongs to the metallo-beta-lactamase superfamily. Class-B beta-lactamase family.</text>
</comment>
<accession>A0A6N9HI63</accession>
<dbReference type="SUPFAM" id="SSF56281">
    <property type="entry name" value="Metallo-hydrolase/oxidoreductase"/>
    <property type="match status" value="1"/>
</dbReference>
<comment type="caution">
    <text evidence="4">The sequence shown here is derived from an EMBL/GenBank/DDBJ whole genome shotgun (WGS) entry which is preliminary data.</text>
</comment>
<keyword evidence="2" id="KW-0472">Membrane</keyword>
<feature type="transmembrane region" description="Helical" evidence="2">
    <location>
        <begin position="326"/>
        <end position="349"/>
    </location>
</feature>
<dbReference type="Gene3D" id="3.60.15.10">
    <property type="entry name" value="Ribonuclease Z/Hydroxyacylglutathione hydrolase-like"/>
    <property type="match status" value="1"/>
</dbReference>
<dbReference type="Proteomes" id="UP000448575">
    <property type="component" value="Unassembled WGS sequence"/>
</dbReference>
<dbReference type="RefSeq" id="WP_161026280.1">
    <property type="nucleotide sequence ID" value="NZ_WWCJ01000009.1"/>
</dbReference>
<dbReference type="GO" id="GO:0016787">
    <property type="term" value="F:hydrolase activity"/>
    <property type="evidence" value="ECO:0007669"/>
    <property type="project" value="UniProtKB-KW"/>
</dbReference>